<dbReference type="SUPFAM" id="SSF51120">
    <property type="entry name" value="beta-Roll"/>
    <property type="match status" value="1"/>
</dbReference>
<dbReference type="Gene3D" id="2.150.10.10">
    <property type="entry name" value="Serralysin-like metalloprotease, C-terminal"/>
    <property type="match status" value="2"/>
</dbReference>
<organism evidence="4 5">
    <name type="scientific">Limnoraphis robusta CCNP1315</name>
    <dbReference type="NCBI Taxonomy" id="3110306"/>
    <lineage>
        <taxon>Bacteria</taxon>
        <taxon>Bacillati</taxon>
        <taxon>Cyanobacteriota</taxon>
        <taxon>Cyanophyceae</taxon>
        <taxon>Oscillatoriophycideae</taxon>
        <taxon>Oscillatoriales</taxon>
        <taxon>Sirenicapillariaceae</taxon>
        <taxon>Limnoraphis</taxon>
    </lineage>
</organism>
<dbReference type="PANTHER" id="PTHR38340:SF1">
    <property type="entry name" value="S-LAYER PROTEIN"/>
    <property type="match status" value="1"/>
</dbReference>
<proteinExistence type="predicted"/>
<protein>
    <recommendedName>
        <fullName evidence="6">Calcium-binding protein</fullName>
    </recommendedName>
</protein>
<reference evidence="4 5" key="1">
    <citation type="submission" date="2023-12" db="EMBL/GenBank/DDBJ databases">
        <title>Baltic Sea Cyanobacteria.</title>
        <authorList>
            <person name="Delbaje E."/>
            <person name="Fewer D.P."/>
            <person name="Shishido T.K."/>
        </authorList>
    </citation>
    <scope>NUCLEOTIDE SEQUENCE [LARGE SCALE GENOMIC DNA]</scope>
    <source>
        <strain evidence="4 5">CCNP 1315</strain>
    </source>
</reference>
<evidence type="ECO:0000256" key="2">
    <source>
        <dbReference type="ARBA" id="ARBA00022525"/>
    </source>
</evidence>
<evidence type="ECO:0000256" key="3">
    <source>
        <dbReference type="SAM" id="MobiDB-lite"/>
    </source>
</evidence>
<keyword evidence="2" id="KW-0964">Secreted</keyword>
<accession>A0ABU5TY30</accession>
<dbReference type="Proteomes" id="UP001301728">
    <property type="component" value="Unassembled WGS sequence"/>
</dbReference>
<dbReference type="PANTHER" id="PTHR38340">
    <property type="entry name" value="S-LAYER PROTEIN"/>
    <property type="match status" value="1"/>
</dbReference>
<comment type="caution">
    <text evidence="4">The sequence shown here is derived from an EMBL/GenBank/DDBJ whole genome shotgun (WGS) entry which is preliminary data.</text>
</comment>
<dbReference type="EMBL" id="JAYGHT010000070">
    <property type="protein sequence ID" value="MEA5519864.1"/>
    <property type="molecule type" value="Genomic_DNA"/>
</dbReference>
<evidence type="ECO:0008006" key="6">
    <source>
        <dbReference type="Google" id="ProtNLM"/>
    </source>
</evidence>
<dbReference type="InterPro" id="IPR018511">
    <property type="entry name" value="Hemolysin-typ_Ca-bd_CS"/>
</dbReference>
<evidence type="ECO:0000256" key="1">
    <source>
        <dbReference type="ARBA" id="ARBA00004613"/>
    </source>
</evidence>
<dbReference type="InterPro" id="IPR001343">
    <property type="entry name" value="Hemolysn_Ca-bd"/>
</dbReference>
<dbReference type="InterPro" id="IPR011049">
    <property type="entry name" value="Serralysin-like_metalloprot_C"/>
</dbReference>
<dbReference type="PROSITE" id="PS00330">
    <property type="entry name" value="HEMOLYSIN_CALCIUM"/>
    <property type="match status" value="1"/>
</dbReference>
<dbReference type="PRINTS" id="PR00313">
    <property type="entry name" value="CABNDNGRPT"/>
</dbReference>
<keyword evidence="5" id="KW-1185">Reference proteome</keyword>
<gene>
    <name evidence="4" type="ORF">VB854_13025</name>
</gene>
<evidence type="ECO:0000313" key="5">
    <source>
        <dbReference type="Proteomes" id="UP001301728"/>
    </source>
</evidence>
<name>A0ABU5TY30_9CYAN</name>
<evidence type="ECO:0000313" key="4">
    <source>
        <dbReference type="EMBL" id="MEA5519864.1"/>
    </source>
</evidence>
<sequence>MVFFLNDGGFGVINFGGINPPSRETVVNSIVVPPIVPNVPLAGEEVFFELENGTLRPIVPVTGNPEGVGISDFEPFEINPVTGEITSTGEVTFSTFPFFQYGGNNNSSNLNATEFNNSGNISNSYQSHDVLLGTPENDSLNGGDGNDYLSGGLGNDTLNGDSENDTLFGGQGNDLLNGGTGNDILSGDRGQDILTGGLNSDVFILSTSAATSDFTQADIITDFQVGVDQIGLTEGLSSINLNLVPFNLLGSPGTLIINNSSNTALGFVSNIPSNVLWNGFISV</sequence>
<feature type="region of interest" description="Disordered" evidence="3">
    <location>
        <begin position="136"/>
        <end position="173"/>
    </location>
</feature>
<comment type="subcellular location">
    <subcellularLocation>
        <location evidence="1">Secreted</location>
    </subcellularLocation>
</comment>
<dbReference type="RefSeq" id="WP_323219482.1">
    <property type="nucleotide sequence ID" value="NZ_JAYGHT010000070.1"/>
</dbReference>
<dbReference type="InterPro" id="IPR050557">
    <property type="entry name" value="RTX_toxin/Mannuronan_C5-epim"/>
</dbReference>
<dbReference type="Pfam" id="PF00353">
    <property type="entry name" value="HemolysinCabind"/>
    <property type="match status" value="1"/>
</dbReference>